<gene>
    <name evidence="1" type="ORF">SAMN05216191_11611</name>
</gene>
<protein>
    <submittedName>
        <fullName evidence="1">Uncharacterized protein</fullName>
    </submittedName>
</protein>
<proteinExistence type="predicted"/>
<dbReference type="EMBL" id="FNGM01000016">
    <property type="protein sequence ID" value="SDM66460.1"/>
    <property type="molecule type" value="Genomic_DNA"/>
</dbReference>
<evidence type="ECO:0000313" key="2">
    <source>
        <dbReference type="Proteomes" id="UP000182783"/>
    </source>
</evidence>
<name>A0A1G9V2Y7_9BACL</name>
<accession>A0A1G9V2Y7</accession>
<reference evidence="1 2" key="1">
    <citation type="submission" date="2016-10" db="EMBL/GenBank/DDBJ databases">
        <authorList>
            <person name="de Groot N.N."/>
        </authorList>
    </citation>
    <scope>NUCLEOTIDE SEQUENCE [LARGE SCALE GENOMIC DNA]</scope>
    <source>
        <strain evidence="1 2">CGMCC 1.10239</strain>
    </source>
</reference>
<dbReference type="AlphaFoldDB" id="A0A1G9V2Y7"/>
<dbReference type="Proteomes" id="UP000182783">
    <property type="component" value="Unassembled WGS sequence"/>
</dbReference>
<evidence type="ECO:0000313" key="1">
    <source>
        <dbReference type="EMBL" id="SDM66460.1"/>
    </source>
</evidence>
<sequence length="29" mass="3337">MNLMEGNMDLIPSNIQLFVTEMNLRIEIG</sequence>
<organism evidence="1 2">
    <name type="scientific">Paenibacillus jilunlii</name>
    <dbReference type="NCBI Taxonomy" id="682956"/>
    <lineage>
        <taxon>Bacteria</taxon>
        <taxon>Bacillati</taxon>
        <taxon>Bacillota</taxon>
        <taxon>Bacilli</taxon>
        <taxon>Bacillales</taxon>
        <taxon>Paenibacillaceae</taxon>
        <taxon>Paenibacillus</taxon>
    </lineage>
</organism>